<dbReference type="RefSeq" id="WP_121285088.1">
    <property type="nucleotide sequence ID" value="NZ_RCCK01000012.1"/>
</dbReference>
<accession>A0A497XY35</accession>
<keyword evidence="4 5" id="KW-0472">Membrane</keyword>
<dbReference type="InterPro" id="IPR009908">
    <property type="entry name" value="Methylamine_util_MauE"/>
</dbReference>
<dbReference type="GO" id="GO:0030416">
    <property type="term" value="P:methylamine metabolic process"/>
    <property type="evidence" value="ECO:0007669"/>
    <property type="project" value="InterPro"/>
</dbReference>
<proteinExistence type="predicted"/>
<dbReference type="AlphaFoldDB" id="A0A497XY35"/>
<name>A0A497XY35_9SPHI</name>
<keyword evidence="3 5" id="KW-1133">Transmembrane helix</keyword>
<dbReference type="OrthoDB" id="673785at2"/>
<protein>
    <submittedName>
        <fullName evidence="8">Tellurium resistance protein TerC</fullName>
    </submittedName>
</protein>
<keyword evidence="10" id="KW-1185">Reference proteome</keyword>
<evidence type="ECO:0000256" key="2">
    <source>
        <dbReference type="ARBA" id="ARBA00022692"/>
    </source>
</evidence>
<keyword evidence="2 5" id="KW-0812">Transmembrane</keyword>
<dbReference type="EMBL" id="RCCK01000012">
    <property type="protein sequence ID" value="RLJ75120.1"/>
    <property type="molecule type" value="Genomic_DNA"/>
</dbReference>
<evidence type="ECO:0000256" key="1">
    <source>
        <dbReference type="ARBA" id="ARBA00004141"/>
    </source>
</evidence>
<feature type="transmembrane region" description="Helical" evidence="5">
    <location>
        <begin position="7"/>
        <end position="25"/>
    </location>
</feature>
<evidence type="ECO:0000313" key="8">
    <source>
        <dbReference type="EMBL" id="TFB30224.1"/>
    </source>
</evidence>
<dbReference type="Pfam" id="PF07291">
    <property type="entry name" value="MauE"/>
    <property type="match status" value="1"/>
</dbReference>
<evidence type="ECO:0000256" key="4">
    <source>
        <dbReference type="ARBA" id="ARBA00023136"/>
    </source>
</evidence>
<evidence type="ECO:0000313" key="9">
    <source>
        <dbReference type="Proteomes" id="UP000273898"/>
    </source>
</evidence>
<feature type="transmembrane region" description="Helical" evidence="5">
    <location>
        <begin position="45"/>
        <end position="67"/>
    </location>
</feature>
<dbReference type="GO" id="GO:0016020">
    <property type="term" value="C:membrane"/>
    <property type="evidence" value="ECO:0007669"/>
    <property type="project" value="UniProtKB-SubCell"/>
</dbReference>
<gene>
    <name evidence="7" type="ORF">BCL90_3468</name>
    <name evidence="8" type="ORF">E3V97_18825</name>
</gene>
<evidence type="ECO:0000313" key="10">
    <source>
        <dbReference type="Proteomes" id="UP000297429"/>
    </source>
</evidence>
<feature type="transmembrane region" description="Helical" evidence="5">
    <location>
        <begin position="117"/>
        <end position="134"/>
    </location>
</feature>
<feature type="transmembrane region" description="Helical" evidence="5">
    <location>
        <begin position="146"/>
        <end position="165"/>
    </location>
</feature>
<reference evidence="8 10" key="2">
    <citation type="submission" date="2019-03" db="EMBL/GenBank/DDBJ databases">
        <authorList>
            <person name="He R.-H."/>
        </authorList>
    </citation>
    <scope>NUCLEOTIDE SEQUENCE [LARGE SCALE GENOMIC DNA]</scope>
    <source>
        <strain evidence="8 10">DSM 19624</strain>
    </source>
</reference>
<evidence type="ECO:0000256" key="5">
    <source>
        <dbReference type="SAM" id="Phobius"/>
    </source>
</evidence>
<comment type="subcellular location">
    <subcellularLocation>
        <location evidence="1">Membrane</location>
        <topology evidence="1">Multi-pass membrane protein</topology>
    </subcellularLocation>
</comment>
<evidence type="ECO:0000313" key="7">
    <source>
        <dbReference type="EMBL" id="RLJ75120.1"/>
    </source>
</evidence>
<organism evidence="7 9">
    <name type="scientific">Pedobacter alluvionis</name>
    <dbReference type="NCBI Taxonomy" id="475253"/>
    <lineage>
        <taxon>Bacteria</taxon>
        <taxon>Pseudomonadati</taxon>
        <taxon>Bacteroidota</taxon>
        <taxon>Sphingobacteriia</taxon>
        <taxon>Sphingobacteriales</taxon>
        <taxon>Sphingobacteriaceae</taxon>
        <taxon>Pedobacter</taxon>
    </lineage>
</organism>
<dbReference type="Proteomes" id="UP000297429">
    <property type="component" value="Unassembled WGS sequence"/>
</dbReference>
<reference evidence="7 9" key="1">
    <citation type="submission" date="2018-10" db="EMBL/GenBank/DDBJ databases">
        <title>Genomic Encyclopedia of Archaeal and Bacterial Type Strains, Phase II (KMG-II): from individual species to whole genera.</title>
        <authorList>
            <person name="Goeker M."/>
        </authorList>
    </citation>
    <scope>NUCLEOTIDE SEQUENCE [LARGE SCALE GENOMIC DNA]</scope>
    <source>
        <strain evidence="7 9">DSM 19624</strain>
    </source>
</reference>
<evidence type="ECO:0000256" key="3">
    <source>
        <dbReference type="ARBA" id="ARBA00022989"/>
    </source>
</evidence>
<feature type="domain" description="Methylamine utilisation protein MauE" evidence="6">
    <location>
        <begin position="6"/>
        <end position="132"/>
    </location>
</feature>
<comment type="caution">
    <text evidence="7">The sequence shown here is derived from an EMBL/GenBank/DDBJ whole genome shotgun (WGS) entry which is preliminary data.</text>
</comment>
<feature type="transmembrane region" description="Helical" evidence="5">
    <location>
        <begin position="74"/>
        <end position="97"/>
    </location>
</feature>
<dbReference type="EMBL" id="SOPX01000003">
    <property type="protein sequence ID" value="TFB30224.1"/>
    <property type="molecule type" value="Genomic_DNA"/>
</dbReference>
<sequence>MKKKLQILPSIIAYFFVLLFCYASVSKILDFENFQLQLAQSPLLSAYAGFISYAVIVLELLISFVLLFEKSRNVGVYASTALMSAFTIYIFLILNYSDFVPCSCGGILEKLGWTEHLIFNIICVFAGFLSLILVARQEQHLFKRTLLIIVSTNILSILLVIFLFISSEDIIKHENNFTRRFLLYPVVEDKIKNLDHDQYYFAGNDGKHIYLGNKSYPQRLTTVDYDLNVITQMRIIPDSINHLFKNLRLQVLYPYYFLYDGTVPVIYRGKVGSRNAETISYKEAYFSQMIPLDSGSFVVRTMNRDSRQLSIASFDIHKEPKIKLFDHILEKQADGVFDSDGQLAVSENPRRPIYLYSYRNQFLTIDHQFKVKKKLNTIDTISKAKVQITSMSDGRHKMSAPPLKVNQNIAAYGNLALIQSELKGKFESSEEWKKAKVMDIYRTDRQEYIGSFHIFNRRKKAMSDYDMTDQYLFVIIGNELIRHKYRKPLTDYLNRGSRKPDPRVGTH</sequence>
<dbReference type="Proteomes" id="UP000273898">
    <property type="component" value="Unassembled WGS sequence"/>
</dbReference>
<evidence type="ECO:0000259" key="6">
    <source>
        <dbReference type="Pfam" id="PF07291"/>
    </source>
</evidence>